<dbReference type="InterPro" id="IPR017438">
    <property type="entry name" value="ATP-NAD_kinase_N"/>
</dbReference>
<keyword evidence="7" id="KW-0443">Lipid metabolism</keyword>
<dbReference type="Gene3D" id="3.40.50.10330">
    <property type="entry name" value="Probable inorganic polyphosphate/atp-NAD kinase, domain 1"/>
    <property type="match status" value="1"/>
</dbReference>
<dbReference type="PANTHER" id="PTHR12358">
    <property type="entry name" value="SPHINGOSINE KINASE"/>
    <property type="match status" value="1"/>
</dbReference>
<protein>
    <submittedName>
        <fullName evidence="10">Diacylglycerol kinase family lipid kinase</fullName>
    </submittedName>
</protein>
<dbReference type="Gene3D" id="2.60.200.40">
    <property type="match status" value="1"/>
</dbReference>
<keyword evidence="3" id="KW-0808">Transferase</keyword>
<gene>
    <name evidence="10" type="ORF">ENT17_01985</name>
</gene>
<evidence type="ECO:0000259" key="9">
    <source>
        <dbReference type="PROSITE" id="PS50146"/>
    </source>
</evidence>
<keyword evidence="8" id="KW-1208">Phospholipid metabolism</keyword>
<accession>A0A7C4PW63</accession>
<reference evidence="10" key="1">
    <citation type="journal article" date="2020" name="mSystems">
        <title>Genome- and Community-Level Interaction Insights into Carbon Utilization and Element Cycling Functions of Hydrothermarchaeota in Hydrothermal Sediment.</title>
        <authorList>
            <person name="Zhou Z."/>
            <person name="Liu Y."/>
            <person name="Xu W."/>
            <person name="Pan J."/>
            <person name="Luo Z.H."/>
            <person name="Li M."/>
        </authorList>
    </citation>
    <scope>NUCLEOTIDE SEQUENCE [LARGE SCALE GENOMIC DNA]</scope>
    <source>
        <strain evidence="10">SpSt-556</strain>
    </source>
</reference>
<comment type="cofactor">
    <cofactor evidence="1">
        <name>Mg(2+)</name>
        <dbReference type="ChEBI" id="CHEBI:18420"/>
    </cofactor>
</comment>
<dbReference type="SUPFAM" id="SSF111331">
    <property type="entry name" value="NAD kinase/diacylglycerol kinase-like"/>
    <property type="match status" value="1"/>
</dbReference>
<evidence type="ECO:0000256" key="6">
    <source>
        <dbReference type="ARBA" id="ARBA00022840"/>
    </source>
</evidence>
<keyword evidence="5 10" id="KW-0418">Kinase</keyword>
<dbReference type="InterPro" id="IPR001206">
    <property type="entry name" value="Diacylglycerol_kinase_cat_dom"/>
</dbReference>
<dbReference type="EMBL" id="DSXR01000027">
    <property type="protein sequence ID" value="HGS86365.1"/>
    <property type="molecule type" value="Genomic_DNA"/>
</dbReference>
<dbReference type="InterPro" id="IPR016064">
    <property type="entry name" value="NAD/diacylglycerol_kinase_sf"/>
</dbReference>
<keyword evidence="4" id="KW-0547">Nucleotide-binding</keyword>
<dbReference type="GO" id="GO:0005524">
    <property type="term" value="F:ATP binding"/>
    <property type="evidence" value="ECO:0007669"/>
    <property type="project" value="UniProtKB-KW"/>
</dbReference>
<proteinExistence type="inferred from homology"/>
<dbReference type="InterPro" id="IPR050187">
    <property type="entry name" value="Lipid_Phosphate_FormReg"/>
</dbReference>
<sequence length="308" mass="33903">MTSEIVILCNPHANQSKAAAVASRLQQIAPPSPQVEWVFTSYPRHAVQLARQIAEQGCRKLIAMGGDGTVHEVVNGVMHLPPEQRPIIGIIPVGSGNDLAGSLKIPADPVDALKLALDGSVGNVDIARIEDDRGHGEYWTNTLGIGFDAVVNIRSRSIRWVRGFLIYFLSALQTILFNHTPLGLQAVQDGKRWQAHLLMLVLCNGRREGGAFWVAPQASPQDGKLDYLGIRRISRLQMLYTIPFVMQGTHQRLPYACQGRFQKLELVSDHPLYIHTDGEIYAGLDSTIRQIRVEAIPSAIRMNIPSAG</sequence>
<dbReference type="PROSITE" id="PS50146">
    <property type="entry name" value="DAGK"/>
    <property type="match status" value="1"/>
</dbReference>
<comment type="similarity">
    <text evidence="2">Belongs to the diacylglycerol/lipid kinase family.</text>
</comment>
<keyword evidence="7" id="KW-0594">Phospholipid biosynthesis</keyword>
<evidence type="ECO:0000256" key="3">
    <source>
        <dbReference type="ARBA" id="ARBA00022679"/>
    </source>
</evidence>
<dbReference type="Pfam" id="PF19279">
    <property type="entry name" value="YegS_C"/>
    <property type="match status" value="1"/>
</dbReference>
<comment type="caution">
    <text evidence="10">The sequence shown here is derived from an EMBL/GenBank/DDBJ whole genome shotgun (WGS) entry which is preliminary data.</text>
</comment>
<evidence type="ECO:0000256" key="8">
    <source>
        <dbReference type="ARBA" id="ARBA00023264"/>
    </source>
</evidence>
<dbReference type="GO" id="GO:0016301">
    <property type="term" value="F:kinase activity"/>
    <property type="evidence" value="ECO:0007669"/>
    <property type="project" value="UniProtKB-KW"/>
</dbReference>
<dbReference type="GO" id="GO:0008654">
    <property type="term" value="P:phospholipid biosynthetic process"/>
    <property type="evidence" value="ECO:0007669"/>
    <property type="project" value="UniProtKB-KW"/>
</dbReference>
<evidence type="ECO:0000256" key="2">
    <source>
        <dbReference type="ARBA" id="ARBA00005983"/>
    </source>
</evidence>
<organism evidence="10">
    <name type="scientific">Bellilinea caldifistulae</name>
    <dbReference type="NCBI Taxonomy" id="360411"/>
    <lineage>
        <taxon>Bacteria</taxon>
        <taxon>Bacillati</taxon>
        <taxon>Chloroflexota</taxon>
        <taxon>Anaerolineae</taxon>
        <taxon>Anaerolineales</taxon>
        <taxon>Anaerolineaceae</taxon>
        <taxon>Bellilinea</taxon>
    </lineage>
</organism>
<dbReference type="SMART" id="SM00046">
    <property type="entry name" value="DAGKc"/>
    <property type="match status" value="1"/>
</dbReference>
<dbReference type="InterPro" id="IPR005218">
    <property type="entry name" value="Diacylglycerol/lipid_kinase"/>
</dbReference>
<evidence type="ECO:0000256" key="7">
    <source>
        <dbReference type="ARBA" id="ARBA00023209"/>
    </source>
</evidence>
<name>A0A7C4PW63_9CHLR</name>
<keyword evidence="6" id="KW-0067">ATP-binding</keyword>
<evidence type="ECO:0000256" key="4">
    <source>
        <dbReference type="ARBA" id="ARBA00022741"/>
    </source>
</evidence>
<evidence type="ECO:0000256" key="5">
    <source>
        <dbReference type="ARBA" id="ARBA00022777"/>
    </source>
</evidence>
<keyword evidence="7" id="KW-0444">Lipid biosynthesis</keyword>
<dbReference type="Pfam" id="PF00781">
    <property type="entry name" value="DAGK_cat"/>
    <property type="match status" value="1"/>
</dbReference>
<evidence type="ECO:0000256" key="1">
    <source>
        <dbReference type="ARBA" id="ARBA00001946"/>
    </source>
</evidence>
<dbReference type="NCBIfam" id="TIGR00147">
    <property type="entry name" value="YegS/Rv2252/BmrU family lipid kinase"/>
    <property type="match status" value="1"/>
</dbReference>
<evidence type="ECO:0000313" key="10">
    <source>
        <dbReference type="EMBL" id="HGS86365.1"/>
    </source>
</evidence>
<dbReference type="InterPro" id="IPR045540">
    <property type="entry name" value="YegS/DAGK_C"/>
</dbReference>
<dbReference type="PANTHER" id="PTHR12358:SF54">
    <property type="entry name" value="SPHINGOSINE KINASE RELATED PROTEIN"/>
    <property type="match status" value="1"/>
</dbReference>
<dbReference type="AlphaFoldDB" id="A0A7C4PW63"/>
<feature type="domain" description="DAGKc" evidence="9">
    <location>
        <begin position="1"/>
        <end position="133"/>
    </location>
</feature>